<sequence length="145" mass="15824">MMQTTQVVRMPSRTPRIGPETTAVAHAGSKEEALRLVGSGDVAVVELDYESGWQDAVELGRLGRAVGVRVEFRGHESIAVKSPAALVDGLARAKATFRQRNLYCQFDLDLLPARELELLEAKAAKLGDYILGGHLLREVDAVWAK</sequence>
<dbReference type="AlphaFoldDB" id="A0AAD2AUK7"/>
<reference evidence="1" key="1">
    <citation type="submission" date="2023-07" db="EMBL/GenBank/DDBJ databases">
        <authorList>
            <person name="Peeters C."/>
        </authorList>
    </citation>
    <scope>NUCLEOTIDE SEQUENCE</scope>
    <source>
        <strain evidence="1">R-77591</strain>
    </source>
</reference>
<gene>
    <name evidence="1" type="ORF">R77591_03719</name>
</gene>
<accession>A0AAD2AUK7</accession>
<dbReference type="EMBL" id="CATVXE010000017">
    <property type="protein sequence ID" value="CAJ0691229.1"/>
    <property type="molecule type" value="Genomic_DNA"/>
</dbReference>
<evidence type="ECO:0000313" key="1">
    <source>
        <dbReference type="EMBL" id="CAJ0691229.1"/>
    </source>
</evidence>
<organism evidence="1 2">
    <name type="scientific">Ralstonia mannitolilytica</name>
    <dbReference type="NCBI Taxonomy" id="105219"/>
    <lineage>
        <taxon>Bacteria</taxon>
        <taxon>Pseudomonadati</taxon>
        <taxon>Pseudomonadota</taxon>
        <taxon>Betaproteobacteria</taxon>
        <taxon>Burkholderiales</taxon>
        <taxon>Burkholderiaceae</taxon>
        <taxon>Ralstonia</taxon>
    </lineage>
</organism>
<proteinExistence type="predicted"/>
<evidence type="ECO:0000313" key="2">
    <source>
        <dbReference type="Proteomes" id="UP001190002"/>
    </source>
</evidence>
<name>A0AAD2AUK7_9RALS</name>
<protein>
    <recommendedName>
        <fullName evidence="3">PHA-granule associated protein 4</fullName>
    </recommendedName>
</protein>
<comment type="caution">
    <text evidence="1">The sequence shown here is derived from an EMBL/GenBank/DDBJ whole genome shotgun (WGS) entry which is preliminary data.</text>
</comment>
<dbReference type="Proteomes" id="UP001190002">
    <property type="component" value="Unassembled WGS sequence"/>
</dbReference>
<evidence type="ECO:0008006" key="3">
    <source>
        <dbReference type="Google" id="ProtNLM"/>
    </source>
</evidence>